<protein>
    <recommendedName>
        <fullName evidence="3">tyrosinase</fullName>
        <ecNumber evidence="3">1.14.18.1</ecNumber>
    </recommendedName>
</protein>
<evidence type="ECO:0000313" key="15">
    <source>
        <dbReference type="Proteomes" id="UP000054270"/>
    </source>
</evidence>
<dbReference type="PANTHER" id="PTHR11474">
    <property type="entry name" value="TYROSINASE FAMILY MEMBER"/>
    <property type="match status" value="1"/>
</dbReference>
<feature type="compositionally biased region" description="Polar residues" evidence="11">
    <location>
        <begin position="1"/>
        <end position="10"/>
    </location>
</feature>
<evidence type="ECO:0000256" key="1">
    <source>
        <dbReference type="ARBA" id="ARBA00001973"/>
    </source>
</evidence>
<proteinExistence type="inferred from homology"/>
<evidence type="ECO:0000256" key="2">
    <source>
        <dbReference type="ARBA" id="ARBA00009928"/>
    </source>
</evidence>
<dbReference type="SUPFAM" id="SSF48056">
    <property type="entry name" value="Di-copper centre-containing domain"/>
    <property type="match status" value="1"/>
</dbReference>
<evidence type="ECO:0000256" key="3">
    <source>
        <dbReference type="ARBA" id="ARBA00011906"/>
    </source>
</evidence>
<evidence type="ECO:0000256" key="5">
    <source>
        <dbReference type="ARBA" id="ARBA00023002"/>
    </source>
</evidence>
<keyword evidence="6" id="KW-0186">Copper</keyword>
<gene>
    <name evidence="14" type="ORF">HYPSUDRAFT_66334</name>
</gene>
<dbReference type="Pfam" id="PF18132">
    <property type="entry name" value="Tyrosinase_C"/>
    <property type="match status" value="1"/>
</dbReference>
<dbReference type="OrthoDB" id="6132182at2759"/>
<dbReference type="Proteomes" id="UP000054270">
    <property type="component" value="Unassembled WGS sequence"/>
</dbReference>
<dbReference type="STRING" id="945553.A0A0D2MIA5"/>
<evidence type="ECO:0000256" key="8">
    <source>
        <dbReference type="ARBA" id="ARBA00023101"/>
    </source>
</evidence>
<accession>A0A0D2MIA5</accession>
<evidence type="ECO:0000256" key="4">
    <source>
        <dbReference type="ARBA" id="ARBA00022723"/>
    </source>
</evidence>
<keyword evidence="7" id="KW-0503">Monooxygenase</keyword>
<evidence type="ECO:0000259" key="12">
    <source>
        <dbReference type="PROSITE" id="PS00497"/>
    </source>
</evidence>
<evidence type="ECO:0000256" key="11">
    <source>
        <dbReference type="SAM" id="MobiDB-lite"/>
    </source>
</evidence>
<dbReference type="Gene3D" id="2.60.310.20">
    <property type="match status" value="1"/>
</dbReference>
<feature type="region of interest" description="Disordered" evidence="11">
    <location>
        <begin position="1"/>
        <end position="67"/>
    </location>
</feature>
<dbReference type="InterPro" id="IPR050316">
    <property type="entry name" value="Tyrosinase/Hemocyanin"/>
</dbReference>
<comment type="catalytic activity">
    <reaction evidence="9">
        <text>2 L-dopa + O2 = 2 L-dopaquinone + 2 H2O</text>
        <dbReference type="Rhea" id="RHEA:34287"/>
        <dbReference type="ChEBI" id="CHEBI:15377"/>
        <dbReference type="ChEBI" id="CHEBI:15379"/>
        <dbReference type="ChEBI" id="CHEBI:57504"/>
        <dbReference type="ChEBI" id="CHEBI:57924"/>
        <dbReference type="EC" id="1.14.18.1"/>
    </reaction>
</comment>
<dbReference type="EMBL" id="KN817543">
    <property type="protein sequence ID" value="KJA23388.1"/>
    <property type="molecule type" value="Genomic_DNA"/>
</dbReference>
<dbReference type="Gene3D" id="1.10.1280.10">
    <property type="entry name" value="Di-copper center containing domain from catechol oxidase"/>
    <property type="match status" value="1"/>
</dbReference>
<dbReference type="PANTHER" id="PTHR11474:SF76">
    <property type="entry name" value="SHKT DOMAIN-CONTAINING PROTEIN"/>
    <property type="match status" value="1"/>
</dbReference>
<keyword evidence="4" id="KW-0479">Metal-binding</keyword>
<evidence type="ECO:0000256" key="10">
    <source>
        <dbReference type="ARBA" id="ARBA00048881"/>
    </source>
</evidence>
<evidence type="ECO:0000256" key="6">
    <source>
        <dbReference type="ARBA" id="ARBA00023008"/>
    </source>
</evidence>
<dbReference type="InterPro" id="IPR002227">
    <property type="entry name" value="Tyrosinase_Cu-bd"/>
</dbReference>
<dbReference type="InterPro" id="IPR008922">
    <property type="entry name" value="Di-copper_centre_dom_sf"/>
</dbReference>
<comment type="cofactor">
    <cofactor evidence="1">
        <name>Cu(2+)</name>
        <dbReference type="ChEBI" id="CHEBI:29036"/>
    </cofactor>
</comment>
<organism evidence="14 15">
    <name type="scientific">Hypholoma sublateritium (strain FD-334 SS-4)</name>
    <dbReference type="NCBI Taxonomy" id="945553"/>
    <lineage>
        <taxon>Eukaryota</taxon>
        <taxon>Fungi</taxon>
        <taxon>Dikarya</taxon>
        <taxon>Basidiomycota</taxon>
        <taxon>Agaricomycotina</taxon>
        <taxon>Agaricomycetes</taxon>
        <taxon>Agaricomycetidae</taxon>
        <taxon>Agaricales</taxon>
        <taxon>Agaricineae</taxon>
        <taxon>Strophariaceae</taxon>
        <taxon>Hypholoma</taxon>
    </lineage>
</organism>
<name>A0A0D2MIA5_HYPSF</name>
<keyword evidence="15" id="KW-1185">Reference proteome</keyword>
<comment type="similarity">
    <text evidence="2">Belongs to the tyrosinase family.</text>
</comment>
<dbReference type="GO" id="GO:0046872">
    <property type="term" value="F:metal ion binding"/>
    <property type="evidence" value="ECO:0007669"/>
    <property type="project" value="UniProtKB-KW"/>
</dbReference>
<evidence type="ECO:0000256" key="9">
    <source>
        <dbReference type="ARBA" id="ARBA00048233"/>
    </source>
</evidence>
<evidence type="ECO:0000259" key="13">
    <source>
        <dbReference type="PROSITE" id="PS00498"/>
    </source>
</evidence>
<keyword evidence="5" id="KW-0560">Oxidoreductase</keyword>
<reference evidence="15" key="1">
    <citation type="submission" date="2014-04" db="EMBL/GenBank/DDBJ databases">
        <title>Evolutionary Origins and Diversification of the Mycorrhizal Mutualists.</title>
        <authorList>
            <consortium name="DOE Joint Genome Institute"/>
            <consortium name="Mycorrhizal Genomics Consortium"/>
            <person name="Kohler A."/>
            <person name="Kuo A."/>
            <person name="Nagy L.G."/>
            <person name="Floudas D."/>
            <person name="Copeland A."/>
            <person name="Barry K.W."/>
            <person name="Cichocki N."/>
            <person name="Veneault-Fourrey C."/>
            <person name="LaButti K."/>
            <person name="Lindquist E.A."/>
            <person name="Lipzen A."/>
            <person name="Lundell T."/>
            <person name="Morin E."/>
            <person name="Murat C."/>
            <person name="Riley R."/>
            <person name="Ohm R."/>
            <person name="Sun H."/>
            <person name="Tunlid A."/>
            <person name="Henrissat B."/>
            <person name="Grigoriev I.V."/>
            <person name="Hibbett D.S."/>
            <person name="Martin F."/>
        </authorList>
    </citation>
    <scope>NUCLEOTIDE SEQUENCE [LARGE SCALE GENOMIC DNA]</scope>
    <source>
        <strain evidence="15">FD-334 SS-4</strain>
    </source>
</reference>
<dbReference type="InterPro" id="IPR041640">
    <property type="entry name" value="Tyrosinase_C"/>
</dbReference>
<feature type="domain" description="Tyrosinase copper-binding" evidence="12">
    <location>
        <begin position="151"/>
        <end position="168"/>
    </location>
</feature>
<evidence type="ECO:0000256" key="7">
    <source>
        <dbReference type="ARBA" id="ARBA00023033"/>
    </source>
</evidence>
<dbReference type="OMA" id="IWHRAYL"/>
<dbReference type="PRINTS" id="PR00092">
    <property type="entry name" value="TYROSINASE"/>
</dbReference>
<sequence>MSYRSSQTHHAQGGNSGAHSQGAPAGTPSSGNVAPAGAPGRGYVDPAGAPGRGDVAPAGGQGYDLPSVTTKQEDAHFLITGVPGVVHNRLEIHDFVKNEKFFSLYIQALGYSHDNVQSFFQIGAIHGRPYEAWDGATASDDEGVYQGYCTHGTVLFPTWHRPYVLLLEQVLQKHAADIANTYTVDSASWKQAAAALRQPYWDWAAHATPPPEVISYQHVTITGSNGARIQVENPLYKFIFPPGETSSFEGNFQIWPTTLRRPTSANGQAESNVPELIAILEGALGGVQGNTYALLTQVFDWDTFSKAQGPPTPGAPPSVEGIHNGIHGRVGSSTSGFRGHMGDNSMAAFDPIFYLHHTNVDRLLSIWSSLNPGVWVTPGDSADGTVTIPEGSTVDTNTPLSPYWKTNTSFWTSAEVTNTESLGYSYPDFNGIDKRNAQTIKAAVGAKVNLLYSGSGILGSIPNTPTTPAPPTAPVPSSKCPNHGKWQWTARIRVKKFEVGGSFQVVLFLGTVPTDPKQWELSPTSVGTYCILANEDAGNCANCRSQSAFVEQGSIPLNRGICRISGLHSLDPAGVVEYLKENLHWRAQRVDGTPANPPSLEVTIFCTPLTYPSGAIFPVAGSPIHYTECTRGRAGGCR</sequence>
<dbReference type="PROSITE" id="PS00497">
    <property type="entry name" value="TYROSINASE_1"/>
    <property type="match status" value="1"/>
</dbReference>
<evidence type="ECO:0000313" key="14">
    <source>
        <dbReference type="EMBL" id="KJA23388.1"/>
    </source>
</evidence>
<comment type="catalytic activity">
    <reaction evidence="10">
        <text>L-tyrosine + O2 = L-dopaquinone + H2O</text>
        <dbReference type="Rhea" id="RHEA:18117"/>
        <dbReference type="ChEBI" id="CHEBI:15377"/>
        <dbReference type="ChEBI" id="CHEBI:15379"/>
        <dbReference type="ChEBI" id="CHEBI:57924"/>
        <dbReference type="ChEBI" id="CHEBI:58315"/>
        <dbReference type="EC" id="1.14.18.1"/>
    </reaction>
</comment>
<dbReference type="PROSITE" id="PS00498">
    <property type="entry name" value="TYROSINASE_2"/>
    <property type="match status" value="1"/>
</dbReference>
<dbReference type="GO" id="GO:0004503">
    <property type="term" value="F:tyrosinase activity"/>
    <property type="evidence" value="ECO:0007669"/>
    <property type="project" value="UniProtKB-EC"/>
</dbReference>
<keyword evidence="8" id="KW-0470">Melanin biosynthesis</keyword>
<dbReference type="EC" id="1.14.18.1" evidence="3"/>
<dbReference type="AlphaFoldDB" id="A0A0D2MIA5"/>
<dbReference type="GO" id="GO:0042438">
    <property type="term" value="P:melanin biosynthetic process"/>
    <property type="evidence" value="ECO:0007669"/>
    <property type="project" value="UniProtKB-KW"/>
</dbReference>
<feature type="domain" description="Tyrosinase copper-binding" evidence="13">
    <location>
        <begin position="350"/>
        <end position="361"/>
    </location>
</feature>
<dbReference type="Pfam" id="PF00264">
    <property type="entry name" value="Tyrosinase"/>
    <property type="match status" value="1"/>
</dbReference>